<dbReference type="AlphaFoldDB" id="A0A369CK64"/>
<name>A0A369CK64_9GAMM</name>
<proteinExistence type="predicted"/>
<feature type="domain" description="Phosphoribosyltransferase" evidence="3">
    <location>
        <begin position="35"/>
        <end position="163"/>
    </location>
</feature>
<keyword evidence="1" id="KW-0328">Glycosyltransferase</keyword>
<dbReference type="CDD" id="cd06223">
    <property type="entry name" value="PRTases_typeI"/>
    <property type="match status" value="1"/>
</dbReference>
<gene>
    <name evidence="4" type="ORF">DFQ59_102595</name>
</gene>
<dbReference type="Proteomes" id="UP000252707">
    <property type="component" value="Unassembled WGS sequence"/>
</dbReference>
<dbReference type="Pfam" id="PF00156">
    <property type="entry name" value="Pribosyltran"/>
    <property type="match status" value="1"/>
</dbReference>
<protein>
    <recommendedName>
        <fullName evidence="3">Phosphoribosyltransferase domain-containing protein</fullName>
    </recommendedName>
</protein>
<evidence type="ECO:0000313" key="5">
    <source>
        <dbReference type="Proteomes" id="UP000252707"/>
    </source>
</evidence>
<sequence>MIGRNGSHRTGSVPMTDPVQCEFISWNRCAGLGLRLARRVVESGYRPTLIVAVGRGGWMPARILSDRLGQMNLASVKIEHYRAAHKAPETIIRYPLPATVDGERILLVDDVSDSGDTFVAALAHLRSRGEPQAVRTAVLHHKTVSRHTPDYFAARVVKWRWIIYPWAVTEDLVTLLREAGADPDDPARAGEILRRRHGLRIPRALLAEVLTALREGVWK</sequence>
<accession>A0A369CK64</accession>
<evidence type="ECO:0000313" key="4">
    <source>
        <dbReference type="EMBL" id="RCX32234.1"/>
    </source>
</evidence>
<keyword evidence="2" id="KW-0808">Transferase</keyword>
<dbReference type="Gene3D" id="3.40.50.2020">
    <property type="match status" value="1"/>
</dbReference>
<keyword evidence="5" id="KW-1185">Reference proteome</keyword>
<dbReference type="PANTHER" id="PTHR43363">
    <property type="entry name" value="HYPOXANTHINE PHOSPHORIBOSYLTRANSFERASE"/>
    <property type="match status" value="1"/>
</dbReference>
<evidence type="ECO:0000256" key="2">
    <source>
        <dbReference type="ARBA" id="ARBA00022679"/>
    </source>
</evidence>
<dbReference type="SUPFAM" id="SSF53271">
    <property type="entry name" value="PRTase-like"/>
    <property type="match status" value="1"/>
</dbReference>
<dbReference type="InterPro" id="IPR029057">
    <property type="entry name" value="PRTase-like"/>
</dbReference>
<dbReference type="GO" id="GO:0016757">
    <property type="term" value="F:glycosyltransferase activity"/>
    <property type="evidence" value="ECO:0007669"/>
    <property type="project" value="UniProtKB-KW"/>
</dbReference>
<evidence type="ECO:0000256" key="1">
    <source>
        <dbReference type="ARBA" id="ARBA00022676"/>
    </source>
</evidence>
<organism evidence="4 5">
    <name type="scientific">Thioalbus denitrificans</name>
    <dbReference type="NCBI Taxonomy" id="547122"/>
    <lineage>
        <taxon>Bacteria</taxon>
        <taxon>Pseudomonadati</taxon>
        <taxon>Pseudomonadota</taxon>
        <taxon>Gammaproteobacteria</taxon>
        <taxon>Chromatiales</taxon>
        <taxon>Ectothiorhodospiraceae</taxon>
        <taxon>Thioalbus</taxon>
    </lineage>
</organism>
<dbReference type="EMBL" id="QPJY01000002">
    <property type="protein sequence ID" value="RCX32234.1"/>
    <property type="molecule type" value="Genomic_DNA"/>
</dbReference>
<evidence type="ECO:0000259" key="3">
    <source>
        <dbReference type="Pfam" id="PF00156"/>
    </source>
</evidence>
<dbReference type="InterPro" id="IPR000836">
    <property type="entry name" value="PRTase_dom"/>
</dbReference>
<reference evidence="4 5" key="1">
    <citation type="submission" date="2018-07" db="EMBL/GenBank/DDBJ databases">
        <title>Genomic Encyclopedia of Type Strains, Phase IV (KMG-IV): sequencing the most valuable type-strain genomes for metagenomic binning, comparative biology and taxonomic classification.</title>
        <authorList>
            <person name="Goeker M."/>
        </authorList>
    </citation>
    <scope>NUCLEOTIDE SEQUENCE [LARGE SCALE GENOMIC DNA]</scope>
    <source>
        <strain evidence="4 5">DSM 26407</strain>
    </source>
</reference>
<comment type="caution">
    <text evidence="4">The sequence shown here is derived from an EMBL/GenBank/DDBJ whole genome shotgun (WGS) entry which is preliminary data.</text>
</comment>
<dbReference type="PANTHER" id="PTHR43363:SF3">
    <property type="entry name" value="XANTHINE-GUANINE PHOSPHORIBOSYLTRANSFERASE"/>
    <property type="match status" value="1"/>
</dbReference>